<name>A0AAP0L4K8_9MAGN</name>
<sequence>MGTRINHVLVILLILLASICSATIVRARGLGNLSTTRTLKSSSSSNGCSYSSSGSSTSISEDKRAVPTGANPLHNK</sequence>
<keyword evidence="2" id="KW-0732">Signal</keyword>
<protein>
    <submittedName>
        <fullName evidence="3">Uncharacterized protein</fullName>
    </submittedName>
</protein>
<feature type="compositionally biased region" description="Low complexity" evidence="1">
    <location>
        <begin position="41"/>
        <end position="59"/>
    </location>
</feature>
<comment type="caution">
    <text evidence="3">The sequence shown here is derived from an EMBL/GenBank/DDBJ whole genome shotgun (WGS) entry which is preliminary data.</text>
</comment>
<proteinExistence type="predicted"/>
<dbReference type="EMBL" id="JBBNAF010000002">
    <property type="protein sequence ID" value="KAK9163562.1"/>
    <property type="molecule type" value="Genomic_DNA"/>
</dbReference>
<keyword evidence="4" id="KW-1185">Reference proteome</keyword>
<feature type="signal peptide" evidence="2">
    <location>
        <begin position="1"/>
        <end position="22"/>
    </location>
</feature>
<feature type="region of interest" description="Disordered" evidence="1">
    <location>
        <begin position="36"/>
        <end position="76"/>
    </location>
</feature>
<evidence type="ECO:0000256" key="1">
    <source>
        <dbReference type="SAM" id="MobiDB-lite"/>
    </source>
</evidence>
<organism evidence="3 4">
    <name type="scientific">Stephania yunnanensis</name>
    <dbReference type="NCBI Taxonomy" id="152371"/>
    <lineage>
        <taxon>Eukaryota</taxon>
        <taxon>Viridiplantae</taxon>
        <taxon>Streptophyta</taxon>
        <taxon>Embryophyta</taxon>
        <taxon>Tracheophyta</taxon>
        <taxon>Spermatophyta</taxon>
        <taxon>Magnoliopsida</taxon>
        <taxon>Ranunculales</taxon>
        <taxon>Menispermaceae</taxon>
        <taxon>Menispermoideae</taxon>
        <taxon>Cissampelideae</taxon>
        <taxon>Stephania</taxon>
    </lineage>
</organism>
<evidence type="ECO:0000313" key="3">
    <source>
        <dbReference type="EMBL" id="KAK9163562.1"/>
    </source>
</evidence>
<evidence type="ECO:0000256" key="2">
    <source>
        <dbReference type="SAM" id="SignalP"/>
    </source>
</evidence>
<gene>
    <name evidence="3" type="ORF">Syun_004464</name>
</gene>
<evidence type="ECO:0000313" key="4">
    <source>
        <dbReference type="Proteomes" id="UP001420932"/>
    </source>
</evidence>
<dbReference type="Proteomes" id="UP001420932">
    <property type="component" value="Unassembled WGS sequence"/>
</dbReference>
<feature type="chain" id="PRO_5042894250" evidence="2">
    <location>
        <begin position="23"/>
        <end position="76"/>
    </location>
</feature>
<accession>A0AAP0L4K8</accession>
<reference evidence="3 4" key="1">
    <citation type="submission" date="2024-01" db="EMBL/GenBank/DDBJ databases">
        <title>Genome assemblies of Stephania.</title>
        <authorList>
            <person name="Yang L."/>
        </authorList>
    </citation>
    <scope>NUCLEOTIDE SEQUENCE [LARGE SCALE GENOMIC DNA]</scope>
    <source>
        <strain evidence="3">YNDBR</strain>
        <tissue evidence="3">Leaf</tissue>
    </source>
</reference>
<dbReference type="AlphaFoldDB" id="A0AAP0L4K8"/>